<reference evidence="1 2" key="1">
    <citation type="submission" date="2016-08" db="EMBL/GenBank/DDBJ databases">
        <title>Hymenobacter coccineus sp. nov., Hymenobacter lapidarius sp. nov. and Hymenobacter glacialis sp. nov., isolated from Antarctic soil.</title>
        <authorList>
            <person name="Sedlacek I."/>
            <person name="Kralova S."/>
            <person name="Kyrova K."/>
            <person name="Maslanova I."/>
            <person name="Stankova E."/>
            <person name="Vrbovska V."/>
            <person name="Nemec M."/>
            <person name="Bartak M."/>
            <person name="Svec P."/>
            <person name="Busse H.-J."/>
            <person name="Pantucek R."/>
        </authorList>
    </citation>
    <scope>NUCLEOTIDE SEQUENCE [LARGE SCALE GENOMIC DNA]</scope>
    <source>
        <strain evidence="1 2">CCM 8649</strain>
    </source>
</reference>
<accession>A0A1G1STY9</accession>
<dbReference type="EMBL" id="MDZA01000437">
    <property type="protein sequence ID" value="OGX82082.1"/>
    <property type="molecule type" value="Genomic_DNA"/>
</dbReference>
<keyword evidence="2" id="KW-1185">Reference proteome</keyword>
<dbReference type="Proteomes" id="UP000177506">
    <property type="component" value="Unassembled WGS sequence"/>
</dbReference>
<evidence type="ECO:0000313" key="2">
    <source>
        <dbReference type="Proteomes" id="UP000177506"/>
    </source>
</evidence>
<dbReference type="OrthoDB" id="955741at2"/>
<dbReference type="AlphaFoldDB" id="A0A1G1STY9"/>
<dbReference type="RefSeq" id="WP_070746830.1">
    <property type="nucleotide sequence ID" value="NZ_MDZA01000437.1"/>
</dbReference>
<evidence type="ECO:0000313" key="1">
    <source>
        <dbReference type="EMBL" id="OGX82082.1"/>
    </source>
</evidence>
<sequence length="172" mass="19689">MLLPYRIVFDEENIAYFTADNRAKYKALFSGRPLPGLPELEGFVFDFSFQREVSDCTKPTHPGYDRRIRLTLEKLMNRFFEIDPYNVMAFVCEATDYKHKMRQRVFGDWHAAHRNRIAKVTFSLPSGTVGENGSAGESVGGLFYLKDHPLALKIESGLGAEIAYYTTIKAEY</sequence>
<comment type="caution">
    <text evidence="1">The sequence shown here is derived from an EMBL/GenBank/DDBJ whole genome shotgun (WGS) entry which is preliminary data.</text>
</comment>
<gene>
    <name evidence="1" type="ORF">BEN49_02700</name>
</gene>
<organism evidence="1 2">
    <name type="scientific">Hymenobacter coccineus</name>
    <dbReference type="NCBI Taxonomy" id="1908235"/>
    <lineage>
        <taxon>Bacteria</taxon>
        <taxon>Pseudomonadati</taxon>
        <taxon>Bacteroidota</taxon>
        <taxon>Cytophagia</taxon>
        <taxon>Cytophagales</taxon>
        <taxon>Hymenobacteraceae</taxon>
        <taxon>Hymenobacter</taxon>
    </lineage>
</organism>
<proteinExistence type="predicted"/>
<name>A0A1G1STY9_9BACT</name>
<protein>
    <submittedName>
        <fullName evidence="1">Uncharacterized protein</fullName>
    </submittedName>
</protein>